<evidence type="ECO:0000256" key="6">
    <source>
        <dbReference type="SAM" id="Phobius"/>
    </source>
</evidence>
<dbReference type="STRING" id="105231.A0A1Y1HRY9"/>
<dbReference type="GO" id="GO:0015185">
    <property type="term" value="F:gamma-aminobutyric acid transmembrane transporter activity"/>
    <property type="evidence" value="ECO:0000318"/>
    <property type="project" value="GO_Central"/>
</dbReference>
<feature type="transmembrane region" description="Helical" evidence="6">
    <location>
        <begin position="456"/>
        <end position="474"/>
    </location>
</feature>
<dbReference type="InterPro" id="IPR002293">
    <property type="entry name" value="AA/rel_permease1"/>
</dbReference>
<accession>A0A1Y1HRY9</accession>
<dbReference type="Proteomes" id="UP000054558">
    <property type="component" value="Unassembled WGS sequence"/>
</dbReference>
<dbReference type="GO" id="GO:0015812">
    <property type="term" value="P:gamma-aminobutyric acid transport"/>
    <property type="evidence" value="ECO:0000318"/>
    <property type="project" value="GO_Central"/>
</dbReference>
<organism evidence="7 8">
    <name type="scientific">Klebsormidium nitens</name>
    <name type="common">Green alga</name>
    <name type="synonym">Ulothrix nitens</name>
    <dbReference type="NCBI Taxonomy" id="105231"/>
    <lineage>
        <taxon>Eukaryota</taxon>
        <taxon>Viridiplantae</taxon>
        <taxon>Streptophyta</taxon>
        <taxon>Klebsormidiophyceae</taxon>
        <taxon>Klebsormidiales</taxon>
        <taxon>Klebsormidiaceae</taxon>
        <taxon>Klebsormidium</taxon>
    </lineage>
</organism>
<feature type="transmembrane region" description="Helical" evidence="6">
    <location>
        <begin position="275"/>
        <end position="298"/>
    </location>
</feature>
<feature type="transmembrane region" description="Helical" evidence="6">
    <location>
        <begin position="98"/>
        <end position="119"/>
    </location>
</feature>
<dbReference type="PANTHER" id="PTHR45649:SF26">
    <property type="entry name" value="OS04G0435100 PROTEIN"/>
    <property type="match status" value="1"/>
</dbReference>
<keyword evidence="4 6" id="KW-1133">Transmembrane helix</keyword>
<dbReference type="AlphaFoldDB" id="A0A1Y1HRY9"/>
<dbReference type="OrthoDB" id="3257095at2759"/>
<evidence type="ECO:0000313" key="8">
    <source>
        <dbReference type="Proteomes" id="UP000054558"/>
    </source>
</evidence>
<protein>
    <submittedName>
        <fullName evidence="7">Amino acid transporter protein</fullName>
    </submittedName>
</protein>
<reference evidence="7 8" key="1">
    <citation type="journal article" date="2014" name="Nat. Commun.">
        <title>Klebsormidium flaccidum genome reveals primary factors for plant terrestrial adaptation.</title>
        <authorList>
            <person name="Hori K."/>
            <person name="Maruyama F."/>
            <person name="Fujisawa T."/>
            <person name="Togashi T."/>
            <person name="Yamamoto N."/>
            <person name="Seo M."/>
            <person name="Sato S."/>
            <person name="Yamada T."/>
            <person name="Mori H."/>
            <person name="Tajima N."/>
            <person name="Moriyama T."/>
            <person name="Ikeuchi M."/>
            <person name="Watanabe M."/>
            <person name="Wada H."/>
            <person name="Kobayashi K."/>
            <person name="Saito M."/>
            <person name="Masuda T."/>
            <person name="Sasaki-Sekimoto Y."/>
            <person name="Mashiguchi K."/>
            <person name="Awai K."/>
            <person name="Shimojima M."/>
            <person name="Masuda S."/>
            <person name="Iwai M."/>
            <person name="Nobusawa T."/>
            <person name="Narise T."/>
            <person name="Kondo S."/>
            <person name="Saito H."/>
            <person name="Sato R."/>
            <person name="Murakawa M."/>
            <person name="Ihara Y."/>
            <person name="Oshima-Yamada Y."/>
            <person name="Ohtaka K."/>
            <person name="Satoh M."/>
            <person name="Sonobe K."/>
            <person name="Ishii M."/>
            <person name="Ohtani R."/>
            <person name="Kanamori-Sato M."/>
            <person name="Honoki R."/>
            <person name="Miyazaki D."/>
            <person name="Mochizuki H."/>
            <person name="Umetsu J."/>
            <person name="Higashi K."/>
            <person name="Shibata D."/>
            <person name="Kamiya Y."/>
            <person name="Sato N."/>
            <person name="Nakamura Y."/>
            <person name="Tabata S."/>
            <person name="Ida S."/>
            <person name="Kurokawa K."/>
            <person name="Ohta H."/>
        </authorList>
    </citation>
    <scope>NUCLEOTIDE SEQUENCE [LARGE SCALE GENOMIC DNA]</scope>
    <source>
        <strain evidence="7 8">NIES-2285</strain>
    </source>
</reference>
<dbReference type="OMA" id="YSMAEMC"/>
<keyword evidence="3 6" id="KW-0812">Transmembrane</keyword>
<dbReference type="EMBL" id="DF237013">
    <property type="protein sequence ID" value="GAQ80863.1"/>
    <property type="molecule type" value="Genomic_DNA"/>
</dbReference>
<comment type="subcellular location">
    <subcellularLocation>
        <location evidence="1">Membrane</location>
        <topology evidence="1">Multi-pass membrane protein</topology>
    </subcellularLocation>
</comment>
<dbReference type="PANTHER" id="PTHR45649">
    <property type="entry name" value="AMINO-ACID PERMEASE BAT1"/>
    <property type="match status" value="1"/>
</dbReference>
<keyword evidence="5 6" id="KW-0472">Membrane</keyword>
<feature type="transmembrane region" description="Helical" evidence="6">
    <location>
        <begin position="194"/>
        <end position="213"/>
    </location>
</feature>
<gene>
    <name evidence="7" type="ORF">KFL_000640300</name>
</gene>
<proteinExistence type="predicted"/>
<dbReference type="GO" id="GO:0016020">
    <property type="term" value="C:membrane"/>
    <property type="evidence" value="ECO:0007669"/>
    <property type="project" value="UniProtKB-SubCell"/>
</dbReference>
<feature type="transmembrane region" description="Helical" evidence="6">
    <location>
        <begin position="386"/>
        <end position="406"/>
    </location>
</feature>
<evidence type="ECO:0000256" key="5">
    <source>
        <dbReference type="ARBA" id="ARBA00023136"/>
    </source>
</evidence>
<keyword evidence="8" id="KW-1185">Reference proteome</keyword>
<feature type="transmembrane region" description="Helical" evidence="6">
    <location>
        <begin position="412"/>
        <end position="436"/>
    </location>
</feature>
<feature type="transmembrane region" description="Helical" evidence="6">
    <location>
        <begin position="68"/>
        <end position="86"/>
    </location>
</feature>
<evidence type="ECO:0000313" key="7">
    <source>
        <dbReference type="EMBL" id="GAQ80863.1"/>
    </source>
</evidence>
<evidence type="ECO:0000256" key="3">
    <source>
        <dbReference type="ARBA" id="ARBA00022692"/>
    </source>
</evidence>
<feature type="transmembrane region" description="Helical" evidence="6">
    <location>
        <begin position="486"/>
        <end position="504"/>
    </location>
</feature>
<evidence type="ECO:0000256" key="2">
    <source>
        <dbReference type="ARBA" id="ARBA00022448"/>
    </source>
</evidence>
<dbReference type="PIRSF" id="PIRSF006060">
    <property type="entry name" value="AA_transporter"/>
    <property type="match status" value="1"/>
</dbReference>
<keyword evidence="2" id="KW-0813">Transport</keyword>
<evidence type="ECO:0000256" key="4">
    <source>
        <dbReference type="ARBA" id="ARBA00022989"/>
    </source>
</evidence>
<feature type="transmembrane region" description="Helical" evidence="6">
    <location>
        <begin position="336"/>
        <end position="365"/>
    </location>
</feature>
<dbReference type="Pfam" id="PF13520">
    <property type="entry name" value="AA_permease_2"/>
    <property type="match status" value="1"/>
</dbReference>
<feature type="transmembrane region" description="Helical" evidence="6">
    <location>
        <begin position="34"/>
        <end position="56"/>
    </location>
</feature>
<evidence type="ECO:0000256" key="1">
    <source>
        <dbReference type="ARBA" id="ARBA00004141"/>
    </source>
</evidence>
<feature type="transmembrane region" description="Helical" evidence="6">
    <location>
        <begin position="163"/>
        <end position="188"/>
    </location>
</feature>
<sequence length="529" mass="57482">MAEDPPPMTDSQDSGERRLKALGYKQELRRKLSLFKIVAVAFSTIGLYTGITPLYGFGLLNGGAVGVVWGWLVVCFFMSFVALAMAEICSSYPTTGSLYFWAAHLAGPAWGPFAAWLTAWLEAVGLTVSVGAQSFCAAKTVQTLILLLTGTHKHGGYLAPKPIFLAIYVALILVWACINTLSIEAIAYMDVVGVWLQVVAGAAIVAALPLVAVTRQSAAFVFGNFETHADVTGVQSPAYSLALSLLMSQFSVYGFDAAAYLTEETERADVNGPMAILLSLGSISVFGWMYILALTFSIQGDPARLFSPDNETAGAFAPAQIYYDVFQGRFGSAAGAYVILCVILLSFFFCGASILTSASRVVYAFSRDGGLPGSRYWRQIHPRLQSPVHAVWLCAFIAILVGVPVLKLDALFTAITSISTVGWVGGYAVPIFFRLIQPSSKFERGPFHLGSFSRPVCFLAFSWICYTCTVFLLPTSFPVRVANLNYAPIALSFVVAFFMVWWIMDARRWFRGPIRVEGLEPLLRTSEPG</sequence>
<name>A0A1Y1HRY9_KLENI</name>
<dbReference type="Gene3D" id="1.20.1740.10">
    <property type="entry name" value="Amino acid/polyamine transporter I"/>
    <property type="match status" value="1"/>
</dbReference>